<protein>
    <recommendedName>
        <fullName evidence="1">Molybdopterin molybdenumtransferase</fullName>
        <ecNumber evidence="1">2.10.1.1</ecNumber>
    </recommendedName>
</protein>
<dbReference type="InterPro" id="IPR036425">
    <property type="entry name" value="MoaB/Mog-like_dom_sf"/>
</dbReference>
<proteinExistence type="inferred from homology"/>
<organism evidence="3">
    <name type="scientific">uncultured Desulfobacterium sp</name>
    <dbReference type="NCBI Taxonomy" id="201089"/>
    <lineage>
        <taxon>Bacteria</taxon>
        <taxon>Pseudomonadati</taxon>
        <taxon>Thermodesulfobacteriota</taxon>
        <taxon>Desulfobacteria</taxon>
        <taxon>Desulfobacterales</taxon>
        <taxon>Desulfobacteriaceae</taxon>
        <taxon>Desulfobacterium</taxon>
        <taxon>environmental samples</taxon>
    </lineage>
</organism>
<dbReference type="InterPro" id="IPR001453">
    <property type="entry name" value="MoaB/Mog_dom"/>
</dbReference>
<dbReference type="UniPathway" id="UPA00344"/>
<dbReference type="InterPro" id="IPR038987">
    <property type="entry name" value="MoeA-like"/>
</dbReference>
<comment type="pathway">
    <text evidence="1">Cofactor biosynthesis; molybdopterin biosynthesis.</text>
</comment>
<keyword evidence="1" id="KW-0501">Molybdenum cofactor biosynthesis</keyword>
<dbReference type="CDD" id="cd03522">
    <property type="entry name" value="MoeA_like"/>
    <property type="match status" value="1"/>
</dbReference>
<name>E1YI60_9BACT</name>
<evidence type="ECO:0000256" key="1">
    <source>
        <dbReference type="RuleBase" id="RU365090"/>
    </source>
</evidence>
<comment type="catalytic activity">
    <reaction evidence="1">
        <text>adenylyl-molybdopterin + molybdate = Mo-molybdopterin + AMP + H(+)</text>
        <dbReference type="Rhea" id="RHEA:35047"/>
        <dbReference type="ChEBI" id="CHEBI:15378"/>
        <dbReference type="ChEBI" id="CHEBI:36264"/>
        <dbReference type="ChEBI" id="CHEBI:62727"/>
        <dbReference type="ChEBI" id="CHEBI:71302"/>
        <dbReference type="ChEBI" id="CHEBI:456215"/>
    </reaction>
</comment>
<dbReference type="Pfam" id="PF00994">
    <property type="entry name" value="MoCF_biosynth"/>
    <property type="match status" value="1"/>
</dbReference>
<dbReference type="GO" id="GO:0006777">
    <property type="term" value="P:Mo-molybdopterin cofactor biosynthetic process"/>
    <property type="evidence" value="ECO:0007669"/>
    <property type="project" value="UniProtKB-UniRule"/>
</dbReference>
<dbReference type="AlphaFoldDB" id="E1YI60"/>
<dbReference type="PANTHER" id="PTHR10192">
    <property type="entry name" value="MOLYBDOPTERIN BIOSYNTHESIS PROTEIN"/>
    <property type="match status" value="1"/>
</dbReference>
<sequence length="339" mass="36920">MKKVRVEDAVGMVLPHDMTRIVPGKYKGVAFRKGHVLKEEDIPELLKLGKQTIYVLNLSNVYVHEDDGALRIAASICGDGIRWTDPSEGKSGIICKADGLLKININGLLKINKLDNIIVSTIKTNFPCKKDQVVGGTRIIPLIVSRKKIERVEAIAKKYKPIISLLPYRKLKVGAVVTGSELYKGLIKDEFDKYVGNKVSDFGSKVVKKILVPDDPEMIADAINELVDFGCELIITTGGLSVDPDDVTKQGVKKAGGKIIVYGSPILPGAMFLYAVVKGIPILGLPACVYYNSTTIFDLVFPRALAGDKITKEGIAQMGHGGFCLNCKKCQYPVCPFGK</sequence>
<accession>E1YI60</accession>
<reference evidence="3" key="1">
    <citation type="journal article" date="2011" name="Environ. Microbiol.">
        <title>Genomic insights into the metabolic potential of the polycyclic aromatic hydrocarbon degrading sulfate-reducing Deltaproteobacterium N47.</title>
        <authorList>
            <person name="Bergmann F."/>
            <person name="Selesi D."/>
            <person name="Weinmaier T."/>
            <person name="Tischler P."/>
            <person name="Rattei T."/>
            <person name="Meckenstock R.U."/>
        </authorList>
    </citation>
    <scope>NUCLEOTIDE SEQUENCE</scope>
</reference>
<dbReference type="Gene3D" id="3.40.980.10">
    <property type="entry name" value="MoaB/Mog-like domain"/>
    <property type="match status" value="1"/>
</dbReference>
<evidence type="ECO:0000259" key="2">
    <source>
        <dbReference type="SMART" id="SM00852"/>
    </source>
</evidence>
<dbReference type="PANTHER" id="PTHR10192:SF28">
    <property type="entry name" value="MOLYBDOPTERIN MOLYBDENUMTRANSFERASE"/>
    <property type="match status" value="1"/>
</dbReference>
<keyword evidence="1" id="KW-0479">Metal-binding</keyword>
<feature type="domain" description="MoaB/Mog" evidence="2">
    <location>
        <begin position="174"/>
        <end position="306"/>
    </location>
</feature>
<keyword evidence="1" id="KW-0500">Molybdenum</keyword>
<keyword evidence="1" id="KW-0460">Magnesium</keyword>
<dbReference type="EMBL" id="FR695874">
    <property type="protein sequence ID" value="CBX30329.1"/>
    <property type="molecule type" value="Genomic_DNA"/>
</dbReference>
<keyword evidence="1" id="KW-0808">Transferase</keyword>
<dbReference type="GO" id="GO:0061599">
    <property type="term" value="F:molybdopterin molybdotransferase activity"/>
    <property type="evidence" value="ECO:0007669"/>
    <property type="project" value="UniProtKB-UniRule"/>
</dbReference>
<gene>
    <name evidence="3" type="ORF">N47_D31380</name>
</gene>
<dbReference type="GO" id="GO:0005829">
    <property type="term" value="C:cytosol"/>
    <property type="evidence" value="ECO:0007669"/>
    <property type="project" value="TreeGrafter"/>
</dbReference>
<evidence type="ECO:0000313" key="3">
    <source>
        <dbReference type="EMBL" id="CBX30329.1"/>
    </source>
</evidence>
<comment type="similarity">
    <text evidence="1">Belongs to the MoeA family.</text>
</comment>
<comment type="cofactor">
    <cofactor evidence="1">
        <name>Mg(2+)</name>
        <dbReference type="ChEBI" id="CHEBI:18420"/>
    </cofactor>
</comment>
<dbReference type="SMART" id="SM00852">
    <property type="entry name" value="MoCF_biosynth"/>
    <property type="match status" value="1"/>
</dbReference>
<dbReference type="GO" id="GO:0046872">
    <property type="term" value="F:metal ion binding"/>
    <property type="evidence" value="ECO:0007669"/>
    <property type="project" value="UniProtKB-UniRule"/>
</dbReference>
<dbReference type="SUPFAM" id="SSF53218">
    <property type="entry name" value="Molybdenum cofactor biosynthesis proteins"/>
    <property type="match status" value="1"/>
</dbReference>
<comment type="function">
    <text evidence="1">Catalyzes the insertion of molybdate into adenylated molybdopterin with the concomitant release of AMP.</text>
</comment>
<dbReference type="EC" id="2.10.1.1" evidence="1"/>